<proteinExistence type="predicted"/>
<dbReference type="EMBL" id="DSFP01000020">
    <property type="protein sequence ID" value="HEW45237.1"/>
    <property type="molecule type" value="Genomic_DNA"/>
</dbReference>
<comment type="caution">
    <text evidence="1">The sequence shown here is derived from an EMBL/GenBank/DDBJ whole genome shotgun (WGS) entry which is preliminary data.</text>
</comment>
<organism evidence="1">
    <name type="scientific">Hydrogenobacter sp</name>
    <dbReference type="NCBI Taxonomy" id="2152829"/>
    <lineage>
        <taxon>Bacteria</taxon>
        <taxon>Pseudomonadati</taxon>
        <taxon>Aquificota</taxon>
        <taxon>Aquificia</taxon>
        <taxon>Aquificales</taxon>
        <taxon>Aquificaceae</taxon>
        <taxon>Hydrogenobacter</taxon>
    </lineage>
</organism>
<dbReference type="AlphaFoldDB" id="A0A7C2V9V7"/>
<protein>
    <submittedName>
        <fullName evidence="1">Uncharacterized protein</fullName>
    </submittedName>
</protein>
<reference evidence="1" key="1">
    <citation type="journal article" date="2020" name="mSystems">
        <title>Genome- and Community-Level Interaction Insights into Carbon Utilization and Element Cycling Functions of Hydrothermarchaeota in Hydrothermal Sediment.</title>
        <authorList>
            <person name="Zhou Z."/>
            <person name="Liu Y."/>
            <person name="Xu W."/>
            <person name="Pan J."/>
            <person name="Luo Z.H."/>
            <person name="Li M."/>
        </authorList>
    </citation>
    <scope>NUCLEOTIDE SEQUENCE [LARGE SCALE GENOMIC DNA]</scope>
    <source>
        <strain evidence="1">SpSt-132</strain>
    </source>
</reference>
<name>A0A7C2V9V7_9AQUI</name>
<gene>
    <name evidence="1" type="ORF">ENO47_00990</name>
</gene>
<sequence>MALREDMVYEDLMREAESLINLACNRGDKKALRSADKILQALENIKFPESFGKDEVVASKRLRKASILLNETQKYSKKYSQLFAYQLLFYQVARENYRVGDYEYALKYSIASYNLGRAILELR</sequence>
<accession>A0A7C2V9V7</accession>
<evidence type="ECO:0000313" key="1">
    <source>
        <dbReference type="EMBL" id="HEW45237.1"/>
    </source>
</evidence>